<dbReference type="VEuPathDB" id="FungiDB:CLCR_04457"/>
<reference evidence="2" key="1">
    <citation type="submission" date="2015-07" db="EMBL/GenBank/DDBJ databases">
        <authorList>
            <person name="Teixeira M.M."/>
            <person name="Souza R.C."/>
            <person name="Almeida L.G."/>
            <person name="Vicente V.A."/>
            <person name="de Hoog S."/>
            <person name="Bocca A.L."/>
            <person name="de Almeida S.R."/>
            <person name="Vasconcelos A.T."/>
            <person name="Felipe M.S."/>
        </authorList>
    </citation>
    <scope>NUCLEOTIDE SEQUENCE [LARGE SCALE GENOMIC DNA]</scope>
    <source>
        <strain evidence="2">KSF</strain>
    </source>
</reference>
<organism evidence="1 2">
    <name type="scientific">Cladophialophora carrionii</name>
    <dbReference type="NCBI Taxonomy" id="86049"/>
    <lineage>
        <taxon>Eukaryota</taxon>
        <taxon>Fungi</taxon>
        <taxon>Dikarya</taxon>
        <taxon>Ascomycota</taxon>
        <taxon>Pezizomycotina</taxon>
        <taxon>Eurotiomycetes</taxon>
        <taxon>Chaetothyriomycetidae</taxon>
        <taxon>Chaetothyriales</taxon>
        <taxon>Herpotrichiellaceae</taxon>
        <taxon>Cladophialophora</taxon>
    </lineage>
</organism>
<name>A0A1C1CJB7_9EURO</name>
<evidence type="ECO:0000313" key="1">
    <source>
        <dbReference type="EMBL" id="OCT48542.1"/>
    </source>
</evidence>
<sequence>MSCECSICEVFERTSDDLAKAAHRAELQRGRQKLHNLYQGKESMSDDAEEETYRTLMRLAGEDGLKDLKQMLQHLGSS</sequence>
<evidence type="ECO:0000313" key="2">
    <source>
        <dbReference type="Proteomes" id="UP000094526"/>
    </source>
</evidence>
<comment type="caution">
    <text evidence="1">The sequence shown here is derived from an EMBL/GenBank/DDBJ whole genome shotgun (WGS) entry which is preliminary data.</text>
</comment>
<proteinExistence type="predicted"/>
<dbReference type="Proteomes" id="UP000094526">
    <property type="component" value="Unassembled WGS sequence"/>
</dbReference>
<keyword evidence="2" id="KW-1185">Reference proteome</keyword>
<dbReference type="AlphaFoldDB" id="A0A1C1CJB7"/>
<dbReference type="OrthoDB" id="4146637at2759"/>
<dbReference type="EMBL" id="LGRB01000012">
    <property type="protein sequence ID" value="OCT48542.1"/>
    <property type="molecule type" value="Genomic_DNA"/>
</dbReference>
<accession>A0A1C1CJB7</accession>
<gene>
    <name evidence="1" type="ORF">CLCR_04457</name>
</gene>
<protein>
    <submittedName>
        <fullName evidence="1">Uncharacterized protein</fullName>
    </submittedName>
</protein>